<dbReference type="EMBL" id="BAAAZO010000006">
    <property type="protein sequence ID" value="GAA3618359.1"/>
    <property type="molecule type" value="Genomic_DNA"/>
</dbReference>
<proteinExistence type="predicted"/>
<name>A0ABP6ZTC3_9ACTN</name>
<protein>
    <submittedName>
        <fullName evidence="1">Uncharacterized protein</fullName>
    </submittedName>
</protein>
<comment type="caution">
    <text evidence="1">The sequence shown here is derived from an EMBL/GenBank/DDBJ whole genome shotgun (WGS) entry which is preliminary data.</text>
</comment>
<sequence length="105" mass="11241">MSDLDELRTRMAAVESELSRLREENAVTRTVASLADRDVSEFRGVQSANVQTLNALRETQLEQSKVLAAHGRTLETIAAAVGGLVVQVGDLAEAVNRIAPPNAAE</sequence>
<dbReference type="Proteomes" id="UP001501074">
    <property type="component" value="Unassembled WGS sequence"/>
</dbReference>
<keyword evidence="2" id="KW-1185">Reference proteome</keyword>
<gene>
    <name evidence="1" type="ORF">GCM10022223_38890</name>
</gene>
<accession>A0ABP6ZTC3</accession>
<organism evidence="1 2">
    <name type="scientific">Kineosporia mesophila</name>
    <dbReference type="NCBI Taxonomy" id="566012"/>
    <lineage>
        <taxon>Bacteria</taxon>
        <taxon>Bacillati</taxon>
        <taxon>Actinomycetota</taxon>
        <taxon>Actinomycetes</taxon>
        <taxon>Kineosporiales</taxon>
        <taxon>Kineosporiaceae</taxon>
        <taxon>Kineosporia</taxon>
    </lineage>
</organism>
<evidence type="ECO:0000313" key="1">
    <source>
        <dbReference type="EMBL" id="GAA3618359.1"/>
    </source>
</evidence>
<evidence type="ECO:0000313" key="2">
    <source>
        <dbReference type="Proteomes" id="UP001501074"/>
    </source>
</evidence>
<reference evidence="2" key="1">
    <citation type="journal article" date="2019" name="Int. J. Syst. Evol. Microbiol.">
        <title>The Global Catalogue of Microorganisms (GCM) 10K type strain sequencing project: providing services to taxonomists for standard genome sequencing and annotation.</title>
        <authorList>
            <consortium name="The Broad Institute Genomics Platform"/>
            <consortium name="The Broad Institute Genome Sequencing Center for Infectious Disease"/>
            <person name="Wu L."/>
            <person name="Ma J."/>
        </authorList>
    </citation>
    <scope>NUCLEOTIDE SEQUENCE [LARGE SCALE GENOMIC DNA]</scope>
    <source>
        <strain evidence="2">JCM 16902</strain>
    </source>
</reference>